<dbReference type="KEGG" id="psyt:DSAG12_00241"/>
<keyword evidence="1" id="KW-1133">Transmembrane helix</keyword>
<accession>A0A5B9D5M1</accession>
<keyword evidence="1" id="KW-0812">Transmembrane</keyword>
<name>A0A5B9D5M1_9ARCH</name>
<reference evidence="2 3" key="1">
    <citation type="journal article" date="2020" name="Nature">
        <title>Isolation of an archaeon at the prokaryote-eukaryote interface.</title>
        <authorList>
            <person name="Imachi H."/>
            <person name="Nobu M.K."/>
            <person name="Nakahara N."/>
            <person name="Morono Y."/>
            <person name="Ogawara M."/>
            <person name="Takaki Y."/>
            <person name="Takano Y."/>
            <person name="Uematsu K."/>
            <person name="Ikuta T."/>
            <person name="Ito M."/>
            <person name="Matsui Y."/>
            <person name="Miyazaki M."/>
            <person name="Murata K."/>
            <person name="Saito Y."/>
            <person name="Sakai S."/>
            <person name="Song C."/>
            <person name="Tasumi E."/>
            <person name="Yamanaka Y."/>
            <person name="Yamaguchi T."/>
            <person name="Kamagata Y."/>
            <person name="Tamaki H."/>
            <person name="Takai K."/>
        </authorList>
    </citation>
    <scope>NUCLEOTIDE SEQUENCE [LARGE SCALE GENOMIC DNA]</scope>
    <source>
        <strain evidence="2 3">MK-D1</strain>
    </source>
</reference>
<dbReference type="AlphaFoldDB" id="A0A5B9D5M1"/>
<protein>
    <submittedName>
        <fullName evidence="2">Uncharacterized protein</fullName>
    </submittedName>
</protein>
<evidence type="ECO:0000313" key="3">
    <source>
        <dbReference type="Proteomes" id="UP000321408"/>
    </source>
</evidence>
<keyword evidence="3" id="KW-1185">Reference proteome</keyword>
<gene>
    <name evidence="2" type="ORF">DSAG12_00241</name>
</gene>
<dbReference type="RefSeq" id="WP_147661383.1">
    <property type="nucleotide sequence ID" value="NZ_CP042905.2"/>
</dbReference>
<reference evidence="2 3" key="2">
    <citation type="journal article" date="2024" name="Int. J. Syst. Evol. Microbiol.">
        <title>Promethearchaeum syntrophicum gen. nov., sp. nov., an anaerobic, obligately syntrophic archaeon, the first isolate of the lineage 'Asgard' archaea, and proposal of the new archaeal phylum Promethearchaeota phyl. nov. and kingdom Promethearchaeati regn. nov.</title>
        <authorList>
            <person name="Imachi H."/>
            <person name="Nobu M.K."/>
            <person name="Kato S."/>
            <person name="Takaki Y."/>
            <person name="Miyazaki M."/>
            <person name="Miyata M."/>
            <person name="Ogawara M."/>
            <person name="Saito Y."/>
            <person name="Sakai S."/>
            <person name="Tahara Y.O."/>
            <person name="Takano Y."/>
            <person name="Tasumi E."/>
            <person name="Uematsu K."/>
            <person name="Yoshimura T."/>
            <person name="Itoh T."/>
            <person name="Ohkuma M."/>
            <person name="Takai K."/>
        </authorList>
    </citation>
    <scope>NUCLEOTIDE SEQUENCE [LARGE SCALE GENOMIC DNA]</scope>
    <source>
        <strain evidence="2 3">MK-D1</strain>
    </source>
</reference>
<proteinExistence type="predicted"/>
<dbReference type="GeneID" id="41328244"/>
<feature type="transmembrane region" description="Helical" evidence="1">
    <location>
        <begin position="251"/>
        <end position="271"/>
    </location>
</feature>
<sequence length="292" mass="32744">MYSLNHLKLRKNSARSTVLVILIIIAIFSQTIGYSNAAEFEIAAAEGDILMYKMTSGDQISYAKYEINKTIEDSTAINITYNGFFAANLTGFNETADGYLNTTITGNITQDLFGAGAILTLILPSGTKFSNLESEFQNYFDENDDVSVKFTVGPSGYSINLAYYIRFVFLIKVIEFTYYYSTTGVLLLGDYYLKDPSTSTESFGQFEILPEYSTVSGADENPYNPANVAGLDSTGDDQFDEYKKTVVDGQGIIWIVLMVFVFGGSVVYFVFRIKKKRNLDKKMVRPFKYEKK</sequence>
<evidence type="ECO:0000256" key="1">
    <source>
        <dbReference type="SAM" id="Phobius"/>
    </source>
</evidence>
<evidence type="ECO:0000313" key="2">
    <source>
        <dbReference type="EMBL" id="QEE14428.1"/>
    </source>
</evidence>
<dbReference type="EMBL" id="CP042905">
    <property type="protein sequence ID" value="QEE14428.1"/>
    <property type="molecule type" value="Genomic_DNA"/>
</dbReference>
<dbReference type="Proteomes" id="UP000321408">
    <property type="component" value="Chromosome"/>
</dbReference>
<organism evidence="2 3">
    <name type="scientific">Promethearchaeum syntrophicum</name>
    <dbReference type="NCBI Taxonomy" id="2594042"/>
    <lineage>
        <taxon>Archaea</taxon>
        <taxon>Promethearchaeati</taxon>
        <taxon>Promethearchaeota</taxon>
        <taxon>Promethearchaeia</taxon>
        <taxon>Promethearchaeales</taxon>
        <taxon>Promethearchaeaceae</taxon>
        <taxon>Promethearchaeum</taxon>
    </lineage>
</organism>
<keyword evidence="1" id="KW-0472">Membrane</keyword>